<organism evidence="1 2">
    <name type="scientific">Populus deltoides</name>
    <name type="common">Eastern poplar</name>
    <name type="synonym">Eastern cottonwood</name>
    <dbReference type="NCBI Taxonomy" id="3696"/>
    <lineage>
        <taxon>Eukaryota</taxon>
        <taxon>Viridiplantae</taxon>
        <taxon>Streptophyta</taxon>
        <taxon>Embryophyta</taxon>
        <taxon>Tracheophyta</taxon>
        <taxon>Spermatophyta</taxon>
        <taxon>Magnoliopsida</taxon>
        <taxon>eudicotyledons</taxon>
        <taxon>Gunneridae</taxon>
        <taxon>Pentapetalae</taxon>
        <taxon>rosids</taxon>
        <taxon>fabids</taxon>
        <taxon>Malpighiales</taxon>
        <taxon>Salicaceae</taxon>
        <taxon>Saliceae</taxon>
        <taxon>Populus</taxon>
    </lineage>
</organism>
<protein>
    <submittedName>
        <fullName evidence="1">Uncharacterized protein</fullName>
    </submittedName>
</protein>
<dbReference type="AlphaFoldDB" id="A0A8T2YKF6"/>
<name>A0A8T2YKF6_POPDE</name>
<sequence length="137" mass="15702">MYVGKAFVLSLEMVTVCWFGWITGGRSSVKANFFNLVFPDYELSNHGNISFVALKALSYGRTHSNQENLLLRLWIRGNGIRMAQLDLGRPGTFKYRRSAKRSRREGDVSVFYDDYRHLRIILQNISFCSRGGLDNGN</sequence>
<evidence type="ECO:0000313" key="2">
    <source>
        <dbReference type="Proteomes" id="UP000807159"/>
    </source>
</evidence>
<comment type="caution">
    <text evidence="1">The sequence shown here is derived from an EMBL/GenBank/DDBJ whole genome shotgun (WGS) entry which is preliminary data.</text>
</comment>
<dbReference type="Proteomes" id="UP000807159">
    <property type="component" value="Chromosome 6"/>
</dbReference>
<dbReference type="EMBL" id="JACEGQ020000006">
    <property type="protein sequence ID" value="KAH8505635.1"/>
    <property type="molecule type" value="Genomic_DNA"/>
</dbReference>
<reference evidence="1" key="1">
    <citation type="journal article" date="2021" name="J. Hered.">
        <title>Genome Assembly of Salicaceae Populus deltoides (Eastern Cottonwood) I-69 Based on Nanopore Sequencing and Hi-C Technologies.</title>
        <authorList>
            <person name="Bai S."/>
            <person name="Wu H."/>
            <person name="Zhang J."/>
            <person name="Pan Z."/>
            <person name="Zhao W."/>
            <person name="Li Z."/>
            <person name="Tong C."/>
        </authorList>
    </citation>
    <scope>NUCLEOTIDE SEQUENCE</scope>
    <source>
        <tissue evidence="1">Leaf</tissue>
    </source>
</reference>
<evidence type="ECO:0000313" key="1">
    <source>
        <dbReference type="EMBL" id="KAH8505635.1"/>
    </source>
</evidence>
<proteinExistence type="predicted"/>
<gene>
    <name evidence="1" type="ORF">H0E87_012748</name>
</gene>
<keyword evidence="2" id="KW-1185">Reference proteome</keyword>
<accession>A0A8T2YKF6</accession>